<evidence type="ECO:0000313" key="2">
    <source>
        <dbReference type="Proteomes" id="UP000317940"/>
    </source>
</evidence>
<dbReference type="GO" id="GO:0020037">
    <property type="term" value="F:heme binding"/>
    <property type="evidence" value="ECO:0007669"/>
    <property type="project" value="InterPro"/>
</dbReference>
<dbReference type="Gene3D" id="1.20.58.480">
    <property type="match status" value="1"/>
</dbReference>
<evidence type="ECO:0008006" key="3">
    <source>
        <dbReference type="Google" id="ProtNLM"/>
    </source>
</evidence>
<dbReference type="GO" id="GO:0019442">
    <property type="term" value="P:L-tryptophan catabolic process to acetyl-CoA"/>
    <property type="evidence" value="ECO:0007669"/>
    <property type="project" value="TreeGrafter"/>
</dbReference>
<protein>
    <recommendedName>
        <fullName evidence="3">Tryptophan 2,3-dioxygenase</fullName>
    </recommendedName>
</protein>
<dbReference type="RefSeq" id="WP_344571214.1">
    <property type="nucleotide sequence ID" value="NZ_BAAAMZ010000039.1"/>
</dbReference>
<gene>
    <name evidence="1" type="ORF">FHX73_11877</name>
</gene>
<reference evidence="1 2" key="1">
    <citation type="submission" date="2019-06" db="EMBL/GenBank/DDBJ databases">
        <title>Sequencing the genomes of 1000 actinobacteria strains.</title>
        <authorList>
            <person name="Klenk H.-P."/>
        </authorList>
    </citation>
    <scope>NUCLEOTIDE SEQUENCE [LARGE SCALE GENOMIC DNA]</scope>
    <source>
        <strain evidence="1 2">DSM 44826</strain>
    </source>
</reference>
<name>A0A561UCJ5_9ACTN</name>
<dbReference type="AlphaFoldDB" id="A0A561UCJ5"/>
<dbReference type="GO" id="GO:0046872">
    <property type="term" value="F:metal ion binding"/>
    <property type="evidence" value="ECO:0007669"/>
    <property type="project" value="InterPro"/>
</dbReference>
<dbReference type="SUPFAM" id="SSF140959">
    <property type="entry name" value="Indolic compounds 2,3-dioxygenase-like"/>
    <property type="match status" value="1"/>
</dbReference>
<dbReference type="PANTHER" id="PTHR10138">
    <property type="entry name" value="TRYPTOPHAN 2,3-DIOXYGENASE"/>
    <property type="match status" value="1"/>
</dbReference>
<evidence type="ECO:0000313" key="1">
    <source>
        <dbReference type="EMBL" id="TWF97102.1"/>
    </source>
</evidence>
<dbReference type="Proteomes" id="UP000317940">
    <property type="component" value="Unassembled WGS sequence"/>
</dbReference>
<comment type="caution">
    <text evidence="1">The sequence shown here is derived from an EMBL/GenBank/DDBJ whole genome shotgun (WGS) entry which is preliminary data.</text>
</comment>
<organism evidence="1 2">
    <name type="scientific">Kitasatospora viridis</name>
    <dbReference type="NCBI Taxonomy" id="281105"/>
    <lineage>
        <taxon>Bacteria</taxon>
        <taxon>Bacillati</taxon>
        <taxon>Actinomycetota</taxon>
        <taxon>Actinomycetes</taxon>
        <taxon>Kitasatosporales</taxon>
        <taxon>Streptomycetaceae</taxon>
        <taxon>Kitasatospora</taxon>
    </lineage>
</organism>
<dbReference type="PANTHER" id="PTHR10138:SF0">
    <property type="entry name" value="TRYPTOPHAN 2,3-DIOXYGENASE"/>
    <property type="match status" value="1"/>
</dbReference>
<dbReference type="InterPro" id="IPR004981">
    <property type="entry name" value="Trp_2_3_dOase"/>
</dbReference>
<dbReference type="InterPro" id="IPR037217">
    <property type="entry name" value="Trp/Indoleamine_2_3_dOase-like"/>
</dbReference>
<dbReference type="GO" id="GO:0019441">
    <property type="term" value="P:L-tryptophan catabolic process to kynurenine"/>
    <property type="evidence" value="ECO:0007669"/>
    <property type="project" value="InterPro"/>
</dbReference>
<keyword evidence="2" id="KW-1185">Reference proteome</keyword>
<proteinExistence type="predicted"/>
<dbReference type="GO" id="GO:0004833">
    <property type="term" value="F:L-tryptophan 2,3-dioxygenase activity"/>
    <property type="evidence" value="ECO:0007669"/>
    <property type="project" value="InterPro"/>
</dbReference>
<accession>A0A561UCJ5</accession>
<dbReference type="EMBL" id="VIWT01000001">
    <property type="protein sequence ID" value="TWF97102.1"/>
    <property type="molecule type" value="Genomic_DNA"/>
</dbReference>
<sequence length="424" mass="45693">MDQLAANRQGSVALDTRRGVGGLNLHTVDERTESAILERAVRSLDTWRGYVKTFPASAPSAPFGTFPFAELLAHFRHTGRLAADPSLLAALRETLAAERDPELSAWLRMTVDQEDGDYASYLGGELYERHAGRTGERRGDDAIDDEVVIALIADLVSLEARALGSAPGNDRQRARTRAALQALAGLAELAPDRAPGHELLTAAELAGPLAGRLDDGALAERASAVAAAVADTTTAGTRRLVDLTLLPVTRMHDELMFIRMIQVFEILYTHVGNGLADAAELLDRGEVEAACAVLAKATGRMQATRMLYRVLTTMPPEAFSVIRNNTDGRSAIQSLAHRRVEQLSTSTVQEAFERRSPRLDDAQLHDLVTVLKAMDTSWTTAKRTHWGITLKIIGSVAGTGGTTGADYLATRSVIPLFPFLHGSA</sequence>